<dbReference type="AlphaFoldDB" id="A0A928Z862"/>
<feature type="transmembrane region" description="Helical" evidence="1">
    <location>
        <begin position="190"/>
        <end position="211"/>
    </location>
</feature>
<dbReference type="Pfam" id="PF09925">
    <property type="entry name" value="DUF2157"/>
    <property type="match status" value="1"/>
</dbReference>
<keyword evidence="1" id="KW-1133">Transmembrane helix</keyword>
<keyword evidence="4" id="KW-1185">Reference proteome</keyword>
<evidence type="ECO:0000259" key="2">
    <source>
        <dbReference type="Pfam" id="PF09925"/>
    </source>
</evidence>
<protein>
    <submittedName>
        <fullName evidence="3">DUF2157 domain-containing protein</fullName>
    </submittedName>
</protein>
<organism evidence="3 4">
    <name type="scientific">Zarconia navalis LEGE 11467</name>
    <dbReference type="NCBI Taxonomy" id="1828826"/>
    <lineage>
        <taxon>Bacteria</taxon>
        <taxon>Bacillati</taxon>
        <taxon>Cyanobacteriota</taxon>
        <taxon>Cyanophyceae</taxon>
        <taxon>Oscillatoriophycideae</taxon>
        <taxon>Oscillatoriales</taxon>
        <taxon>Oscillatoriales incertae sedis</taxon>
        <taxon>Zarconia</taxon>
        <taxon>Zarconia navalis</taxon>
    </lineage>
</organism>
<dbReference type="InterPro" id="IPR018677">
    <property type="entry name" value="DUF2157"/>
</dbReference>
<keyword evidence="1" id="KW-0472">Membrane</keyword>
<feature type="transmembrane region" description="Helical" evidence="1">
    <location>
        <begin position="284"/>
        <end position="302"/>
    </location>
</feature>
<feature type="domain" description="DUF2157" evidence="2">
    <location>
        <begin position="15"/>
        <end position="163"/>
    </location>
</feature>
<feature type="transmembrane region" description="Helical" evidence="1">
    <location>
        <begin position="78"/>
        <end position="99"/>
    </location>
</feature>
<feature type="transmembrane region" description="Helical" evidence="1">
    <location>
        <begin position="322"/>
        <end position="341"/>
    </location>
</feature>
<evidence type="ECO:0000313" key="3">
    <source>
        <dbReference type="EMBL" id="MBE9041260.1"/>
    </source>
</evidence>
<feature type="transmembrane region" description="Helical" evidence="1">
    <location>
        <begin position="218"/>
        <end position="238"/>
    </location>
</feature>
<gene>
    <name evidence="3" type="ORF">IQ235_10760</name>
</gene>
<feature type="transmembrane region" description="Helical" evidence="1">
    <location>
        <begin position="411"/>
        <end position="427"/>
    </location>
</feature>
<keyword evidence="1" id="KW-0812">Transmembrane</keyword>
<feature type="transmembrane region" description="Helical" evidence="1">
    <location>
        <begin position="163"/>
        <end position="178"/>
    </location>
</feature>
<feature type="transmembrane region" description="Helical" evidence="1">
    <location>
        <begin position="111"/>
        <end position="134"/>
    </location>
</feature>
<dbReference type="EMBL" id="JADEXN010000171">
    <property type="protein sequence ID" value="MBE9041260.1"/>
    <property type="molecule type" value="Genomic_DNA"/>
</dbReference>
<feature type="transmembrane region" description="Helical" evidence="1">
    <location>
        <begin position="48"/>
        <end position="72"/>
    </location>
</feature>
<evidence type="ECO:0000313" key="4">
    <source>
        <dbReference type="Proteomes" id="UP000621799"/>
    </source>
</evidence>
<feature type="transmembrane region" description="Helical" evidence="1">
    <location>
        <begin position="379"/>
        <end position="399"/>
    </location>
</feature>
<evidence type="ECO:0000256" key="1">
    <source>
        <dbReference type="SAM" id="Phobius"/>
    </source>
</evidence>
<sequence>MVSEKFRRQLRQEAQTWRDRGLIDSSTYAQLAEHYQFAEIDSAARNRFIAILMALGGVLMGLGAIAFATAHWDTWPRAYRSMILVSLFVGVNGTGFYLWRATTLPKAYRSLGQGLLILGALILGANMMLMSQMFYESGKVWELLLIWGLGVLMMAFSLRLKSLGVLAILLIETGYWLGAFDRSSWETLAWIQWVIRHMSLVAASLFIPLAYWCRSRTIFSLGAIAMATSLAVAILRWQGWLVEVAFVLPPALLWGYSDGIWRLRLPQKSSSFSSSERFQATSRSLAVCFLAVLFYSLSFNRWNYIERPDLSLQQWQQNLPVLLDVGILGSIAILGWIQFRFHPQSWKSIQIKAVNTGLITCFLMTAGCVTYWHLSVDRIPIAIAIVFNIMLFCLAIALIRDGLTLGSRRTFWGGLLFLVLGIASRMLEYNTGLILKSLVFVSCGVGVTIAGLWFERNEKKLKHRSKIELTREEAS</sequence>
<feature type="transmembrane region" description="Helical" evidence="1">
    <location>
        <begin position="433"/>
        <end position="454"/>
    </location>
</feature>
<dbReference type="RefSeq" id="WP_264321478.1">
    <property type="nucleotide sequence ID" value="NZ_JADEXN010000171.1"/>
</dbReference>
<accession>A0A928Z862</accession>
<feature type="transmembrane region" description="Helical" evidence="1">
    <location>
        <begin position="140"/>
        <end position="156"/>
    </location>
</feature>
<proteinExistence type="predicted"/>
<feature type="transmembrane region" description="Helical" evidence="1">
    <location>
        <begin position="353"/>
        <end position="373"/>
    </location>
</feature>
<name>A0A928Z862_9CYAN</name>
<comment type="caution">
    <text evidence="3">The sequence shown here is derived from an EMBL/GenBank/DDBJ whole genome shotgun (WGS) entry which is preliminary data.</text>
</comment>
<dbReference type="Proteomes" id="UP000621799">
    <property type="component" value="Unassembled WGS sequence"/>
</dbReference>
<reference evidence="3" key="1">
    <citation type="submission" date="2020-10" db="EMBL/GenBank/DDBJ databases">
        <authorList>
            <person name="Castelo-Branco R."/>
            <person name="Eusebio N."/>
            <person name="Adriana R."/>
            <person name="Vieira A."/>
            <person name="Brugerolle De Fraissinette N."/>
            <person name="Rezende De Castro R."/>
            <person name="Schneider M.P."/>
            <person name="Vasconcelos V."/>
            <person name="Leao P.N."/>
        </authorList>
    </citation>
    <scope>NUCLEOTIDE SEQUENCE</scope>
    <source>
        <strain evidence="3">LEGE 11467</strain>
    </source>
</reference>
<feature type="transmembrane region" description="Helical" evidence="1">
    <location>
        <begin position="244"/>
        <end position="263"/>
    </location>
</feature>